<organism evidence="1">
    <name type="scientific">Siphoviridae sp. ctGkF2</name>
    <dbReference type="NCBI Taxonomy" id="2827823"/>
    <lineage>
        <taxon>Viruses</taxon>
        <taxon>Duplodnaviria</taxon>
        <taxon>Heunggongvirae</taxon>
        <taxon>Uroviricota</taxon>
        <taxon>Caudoviricetes</taxon>
    </lineage>
</organism>
<proteinExistence type="predicted"/>
<dbReference type="EMBL" id="BK032847">
    <property type="protein sequence ID" value="DAF63997.1"/>
    <property type="molecule type" value="Genomic_DNA"/>
</dbReference>
<accession>A0A8S5TL24</accession>
<evidence type="ECO:0000313" key="1">
    <source>
        <dbReference type="EMBL" id="DAF63997.1"/>
    </source>
</evidence>
<name>A0A8S5TL24_9CAUD</name>
<protein>
    <submittedName>
        <fullName evidence="1">Uncharacterized protein</fullName>
    </submittedName>
</protein>
<sequence length="43" mass="4896">MKLLELAWQAYHILVHKSFEPLFGLVQEDSPALDAFYALAGMM</sequence>
<reference evidence="1" key="1">
    <citation type="journal article" date="2021" name="Proc. Natl. Acad. Sci. U.S.A.">
        <title>A Catalog of Tens of Thousands of Viruses from Human Metagenomes Reveals Hidden Associations with Chronic Diseases.</title>
        <authorList>
            <person name="Tisza M.J."/>
            <person name="Buck C.B."/>
        </authorList>
    </citation>
    <scope>NUCLEOTIDE SEQUENCE</scope>
    <source>
        <strain evidence="1">CtGkF2</strain>
    </source>
</reference>